<dbReference type="EMBL" id="CU633873">
    <property type="protein sequence ID" value="CAP65698.1"/>
    <property type="molecule type" value="Genomic_DNA"/>
</dbReference>
<name>B2ANZ4_PODAN</name>
<dbReference type="VEuPathDB" id="FungiDB:PODANS_7_935"/>
<evidence type="ECO:0000313" key="1">
    <source>
        <dbReference type="EMBL" id="CAP65698.1"/>
    </source>
</evidence>
<reference evidence="1" key="2">
    <citation type="submission" date="2008-07" db="EMBL/GenBank/DDBJ databases">
        <authorList>
            <person name="Genoscope - CEA"/>
        </authorList>
    </citation>
    <scope>NUCLEOTIDE SEQUENCE</scope>
    <source>
        <strain evidence="1">S mat+</strain>
    </source>
</reference>
<organism evidence="1">
    <name type="scientific">Podospora anserina (strain S / ATCC MYA-4624 / DSM 980 / FGSC 10383)</name>
    <name type="common">Pleurage anserina</name>
    <dbReference type="NCBI Taxonomy" id="515849"/>
    <lineage>
        <taxon>Eukaryota</taxon>
        <taxon>Fungi</taxon>
        <taxon>Dikarya</taxon>
        <taxon>Ascomycota</taxon>
        <taxon>Pezizomycotina</taxon>
        <taxon>Sordariomycetes</taxon>
        <taxon>Sordariomycetidae</taxon>
        <taxon>Sordariales</taxon>
        <taxon>Podosporaceae</taxon>
        <taxon>Podospora</taxon>
        <taxon>Podospora anserina</taxon>
    </lineage>
</organism>
<proteinExistence type="predicted"/>
<sequence length="145" mass="15909">MASLLPVLCPSATKRALLQPMVNKGKRVDPSKLAEIVITVKDGKSAQLVNLGMPTTTATDADDKALFNNGLFDGVRLLEFAARRRFTLVVLSLDCVRHTNNWFFNKLPLDKALIFNGYLFGHGTSPSITSSCQRLQRGIAFVSNN</sequence>
<dbReference type="GeneID" id="6189678"/>
<protein>
    <submittedName>
        <fullName evidence="1">Podospora anserina S mat+ genomic DNA chromosome 7, supercontig 3</fullName>
    </submittedName>
</protein>
<dbReference type="HOGENOM" id="CLU_1787639_0_0_1"/>
<dbReference type="KEGG" id="pan:PODANSg2482"/>
<dbReference type="RefSeq" id="XP_001905457.1">
    <property type="nucleotide sequence ID" value="XM_001905422.1"/>
</dbReference>
<gene>
    <name evidence="1" type="ORF">PODANS_7_935</name>
</gene>
<reference evidence="1" key="1">
    <citation type="journal article" date="2008" name="Genome Biol.">
        <title>The genome sequence of the model ascomycete fungus Podospora anserina.</title>
        <authorList>
            <person name="Espagne E."/>
            <person name="Lespinet O."/>
            <person name="Malagnac F."/>
            <person name="Da Silva C."/>
            <person name="Jaillon O."/>
            <person name="Porcel B.M."/>
            <person name="Couloux A."/>
            <person name="Aury J.-M."/>
            <person name="Segurens B."/>
            <person name="Poulain J."/>
            <person name="Anthouard V."/>
            <person name="Grossetete S."/>
            <person name="Khalili H."/>
            <person name="Coppin E."/>
            <person name="Dequard-Chablat M."/>
            <person name="Picard M."/>
            <person name="Contamine V."/>
            <person name="Arnaise S."/>
            <person name="Bourdais A."/>
            <person name="Berteaux-Lecellier V."/>
            <person name="Gautheret D."/>
            <person name="de Vries R.P."/>
            <person name="Battaglia E."/>
            <person name="Coutinho P.M."/>
            <person name="Danchin E.G.J."/>
            <person name="Henrissat B."/>
            <person name="El Khoury R."/>
            <person name="Sainsard-Chanet A."/>
            <person name="Boivin A."/>
            <person name="Pinan-Lucarre B."/>
            <person name="Sellem C.H."/>
            <person name="Debuchy R."/>
            <person name="Wincker P."/>
            <person name="Weissenbach J."/>
            <person name="Silar P."/>
        </authorList>
    </citation>
    <scope>NUCLEOTIDE SEQUENCE [LARGE SCALE GENOMIC DNA]</scope>
    <source>
        <strain evidence="1">S mat+</strain>
    </source>
</reference>
<dbReference type="AlphaFoldDB" id="B2ANZ4"/>
<accession>B2ANZ4</accession>